<evidence type="ECO:0000256" key="1">
    <source>
        <dbReference type="ARBA" id="ARBA00000223"/>
    </source>
</evidence>
<dbReference type="GO" id="GO:0062193">
    <property type="term" value="F:D-ribose pyranase activity"/>
    <property type="evidence" value="ECO:0007669"/>
    <property type="project" value="UniProtKB-EC"/>
</dbReference>
<name>A0ABV8LX00_9ACTN</name>
<evidence type="ECO:0000313" key="6">
    <source>
        <dbReference type="EMBL" id="MFC4135064.1"/>
    </source>
</evidence>
<evidence type="ECO:0000313" key="7">
    <source>
        <dbReference type="Proteomes" id="UP001595816"/>
    </source>
</evidence>
<dbReference type="PANTHER" id="PTHR37831">
    <property type="entry name" value="D-RIBOSE PYRANASE"/>
    <property type="match status" value="1"/>
</dbReference>
<evidence type="ECO:0000256" key="2">
    <source>
        <dbReference type="ARBA" id="ARBA00012862"/>
    </source>
</evidence>
<dbReference type="NCBIfam" id="NF008761">
    <property type="entry name" value="PRK11797.1"/>
    <property type="match status" value="1"/>
</dbReference>
<comment type="caution">
    <text evidence="6">The sequence shown here is derived from an EMBL/GenBank/DDBJ whole genome shotgun (WGS) entry which is preliminary data.</text>
</comment>
<evidence type="ECO:0000256" key="4">
    <source>
        <dbReference type="ARBA" id="ARBA00023235"/>
    </source>
</evidence>
<organism evidence="6 7">
    <name type="scientific">Hamadaea flava</name>
    <dbReference type="NCBI Taxonomy" id="1742688"/>
    <lineage>
        <taxon>Bacteria</taxon>
        <taxon>Bacillati</taxon>
        <taxon>Actinomycetota</taxon>
        <taxon>Actinomycetes</taxon>
        <taxon>Micromonosporales</taxon>
        <taxon>Micromonosporaceae</taxon>
        <taxon>Hamadaea</taxon>
    </lineage>
</organism>
<accession>A0ABV8LX00</accession>
<dbReference type="RefSeq" id="WP_253762904.1">
    <property type="nucleotide sequence ID" value="NZ_JAMZDZ010000001.1"/>
</dbReference>
<gene>
    <name evidence="6" type="primary">rbsD</name>
    <name evidence="6" type="ORF">ACFOZ4_31015</name>
</gene>
<proteinExistence type="predicted"/>
<dbReference type="InterPro" id="IPR023750">
    <property type="entry name" value="RbsD-like_sf"/>
</dbReference>
<keyword evidence="3" id="KW-0963">Cytoplasm</keyword>
<protein>
    <recommendedName>
        <fullName evidence="2">D-ribose pyranase</fullName>
        <ecNumber evidence="2">5.4.99.62</ecNumber>
    </recommendedName>
</protein>
<evidence type="ECO:0000256" key="5">
    <source>
        <dbReference type="ARBA" id="ARBA00023277"/>
    </source>
</evidence>
<comment type="catalytic activity">
    <reaction evidence="1">
        <text>beta-D-ribopyranose = beta-D-ribofuranose</text>
        <dbReference type="Rhea" id="RHEA:25432"/>
        <dbReference type="ChEBI" id="CHEBI:27476"/>
        <dbReference type="ChEBI" id="CHEBI:47002"/>
        <dbReference type="EC" id="5.4.99.62"/>
    </reaction>
</comment>
<dbReference type="InterPro" id="IPR007721">
    <property type="entry name" value="RbsD_FucU"/>
</dbReference>
<dbReference type="Proteomes" id="UP001595816">
    <property type="component" value="Unassembled WGS sequence"/>
</dbReference>
<dbReference type="Pfam" id="PF05025">
    <property type="entry name" value="RbsD_FucU"/>
    <property type="match status" value="1"/>
</dbReference>
<dbReference type="PANTHER" id="PTHR37831:SF1">
    <property type="entry name" value="D-RIBOSE PYRANASE"/>
    <property type="match status" value="1"/>
</dbReference>
<keyword evidence="7" id="KW-1185">Reference proteome</keyword>
<dbReference type="InterPro" id="IPR023064">
    <property type="entry name" value="D-ribose_pyranase"/>
</dbReference>
<reference evidence="7" key="1">
    <citation type="journal article" date="2019" name="Int. J. Syst. Evol. Microbiol.">
        <title>The Global Catalogue of Microorganisms (GCM) 10K type strain sequencing project: providing services to taxonomists for standard genome sequencing and annotation.</title>
        <authorList>
            <consortium name="The Broad Institute Genomics Platform"/>
            <consortium name="The Broad Institute Genome Sequencing Center for Infectious Disease"/>
            <person name="Wu L."/>
            <person name="Ma J."/>
        </authorList>
    </citation>
    <scope>NUCLEOTIDE SEQUENCE [LARGE SCALE GENOMIC DNA]</scope>
    <source>
        <strain evidence="7">CGMCC 4.7289</strain>
    </source>
</reference>
<evidence type="ECO:0000256" key="3">
    <source>
        <dbReference type="ARBA" id="ARBA00022490"/>
    </source>
</evidence>
<dbReference type="SUPFAM" id="SSF102546">
    <property type="entry name" value="RbsD-like"/>
    <property type="match status" value="1"/>
</dbReference>
<sequence length="139" mass="14796">MRHDGLWHPRLLEILTSAGHTDLIVVCDAGLPAPPGVEVVHLAWRSGEPAFLPVLRQVLGEFVVEHATVAEELSDATIADGIAGLIPASRIGRVGHEEFKRITRSARAIVRTGEVTPYANIILQAGVPYGPAAPEPFGA</sequence>
<dbReference type="Gene3D" id="3.40.1650.10">
    <property type="entry name" value="RbsD-like domain"/>
    <property type="match status" value="1"/>
</dbReference>
<dbReference type="EC" id="5.4.99.62" evidence="2"/>
<keyword evidence="4 6" id="KW-0413">Isomerase</keyword>
<keyword evidence="5" id="KW-0119">Carbohydrate metabolism</keyword>
<dbReference type="EMBL" id="JBHSAY010000020">
    <property type="protein sequence ID" value="MFC4135064.1"/>
    <property type="molecule type" value="Genomic_DNA"/>
</dbReference>